<comment type="caution">
    <text evidence="11">The sequence shown here is derived from an EMBL/GenBank/DDBJ whole genome shotgun (WGS) entry which is preliminary data.</text>
</comment>
<dbReference type="InterPro" id="IPR036890">
    <property type="entry name" value="HATPase_C_sf"/>
</dbReference>
<comment type="catalytic activity">
    <reaction evidence="1">
        <text>ATP + protein L-histidine = ADP + protein N-phospho-L-histidine.</text>
        <dbReference type="EC" id="2.7.13.3"/>
    </reaction>
</comment>
<evidence type="ECO:0000256" key="5">
    <source>
        <dbReference type="ARBA" id="ARBA00022741"/>
    </source>
</evidence>
<evidence type="ECO:0000256" key="3">
    <source>
        <dbReference type="ARBA" id="ARBA00022553"/>
    </source>
</evidence>
<dbReference type="Gene3D" id="3.30.565.10">
    <property type="entry name" value="Histidine kinase-like ATPase, C-terminal domain"/>
    <property type="match status" value="1"/>
</dbReference>
<accession>A0ABP6QDP5</accession>
<dbReference type="Pfam" id="PF23539">
    <property type="entry name" value="DUF7134"/>
    <property type="match status" value="1"/>
</dbReference>
<dbReference type="Proteomes" id="UP001501237">
    <property type="component" value="Unassembled WGS sequence"/>
</dbReference>
<feature type="domain" description="Histidine kinase" evidence="10">
    <location>
        <begin position="180"/>
        <end position="367"/>
    </location>
</feature>
<keyword evidence="5" id="KW-0547">Nucleotide-binding</keyword>
<evidence type="ECO:0000256" key="4">
    <source>
        <dbReference type="ARBA" id="ARBA00022679"/>
    </source>
</evidence>
<dbReference type="PANTHER" id="PTHR24421:SF10">
    <property type="entry name" value="NITRATE_NITRITE SENSOR PROTEIN NARQ"/>
    <property type="match status" value="1"/>
</dbReference>
<reference evidence="12" key="1">
    <citation type="journal article" date="2019" name="Int. J. Syst. Evol. Microbiol.">
        <title>The Global Catalogue of Microorganisms (GCM) 10K type strain sequencing project: providing services to taxonomists for standard genome sequencing and annotation.</title>
        <authorList>
            <consortium name="The Broad Institute Genomics Platform"/>
            <consortium name="The Broad Institute Genome Sequencing Center for Infectious Disease"/>
            <person name="Wu L."/>
            <person name="Ma J."/>
        </authorList>
    </citation>
    <scope>NUCLEOTIDE SEQUENCE [LARGE SCALE GENOMIC DNA]</scope>
    <source>
        <strain evidence="12">JCM 9377</strain>
    </source>
</reference>
<dbReference type="InterPro" id="IPR011712">
    <property type="entry name" value="Sig_transdc_His_kin_sub3_dim/P"/>
</dbReference>
<proteinExistence type="predicted"/>
<keyword evidence="12" id="KW-1185">Reference proteome</keyword>
<evidence type="ECO:0000256" key="7">
    <source>
        <dbReference type="ARBA" id="ARBA00022840"/>
    </source>
</evidence>
<dbReference type="InterPro" id="IPR050482">
    <property type="entry name" value="Sensor_HK_TwoCompSys"/>
</dbReference>
<evidence type="ECO:0000256" key="6">
    <source>
        <dbReference type="ARBA" id="ARBA00022777"/>
    </source>
</evidence>
<organism evidence="11 12">
    <name type="scientific">Actinocorallia longicatena</name>
    <dbReference type="NCBI Taxonomy" id="111803"/>
    <lineage>
        <taxon>Bacteria</taxon>
        <taxon>Bacillati</taxon>
        <taxon>Actinomycetota</taxon>
        <taxon>Actinomycetes</taxon>
        <taxon>Streptosporangiales</taxon>
        <taxon>Thermomonosporaceae</taxon>
        <taxon>Actinocorallia</taxon>
    </lineage>
</organism>
<dbReference type="CDD" id="cd16917">
    <property type="entry name" value="HATPase_UhpB-NarQ-NarX-like"/>
    <property type="match status" value="1"/>
</dbReference>
<dbReference type="PROSITE" id="PS50109">
    <property type="entry name" value="HIS_KIN"/>
    <property type="match status" value="1"/>
</dbReference>
<feature type="coiled-coil region" evidence="9">
    <location>
        <begin position="137"/>
        <end position="171"/>
    </location>
</feature>
<evidence type="ECO:0000256" key="9">
    <source>
        <dbReference type="SAM" id="Coils"/>
    </source>
</evidence>
<keyword evidence="7" id="KW-0067">ATP-binding</keyword>
<dbReference type="InterPro" id="IPR003594">
    <property type="entry name" value="HATPase_dom"/>
</dbReference>
<gene>
    <name evidence="11" type="ORF">GCM10010468_48190</name>
</gene>
<dbReference type="PANTHER" id="PTHR24421">
    <property type="entry name" value="NITRATE/NITRITE SENSOR PROTEIN NARX-RELATED"/>
    <property type="match status" value="1"/>
</dbReference>
<protein>
    <recommendedName>
        <fullName evidence="2">histidine kinase</fullName>
        <ecNumber evidence="2">2.7.13.3</ecNumber>
    </recommendedName>
</protein>
<keyword evidence="3" id="KW-0597">Phosphoprotein</keyword>
<keyword evidence="4" id="KW-0808">Transferase</keyword>
<evidence type="ECO:0000313" key="12">
    <source>
        <dbReference type="Proteomes" id="UP001501237"/>
    </source>
</evidence>
<dbReference type="GO" id="GO:0016301">
    <property type="term" value="F:kinase activity"/>
    <property type="evidence" value="ECO:0007669"/>
    <property type="project" value="UniProtKB-KW"/>
</dbReference>
<dbReference type="Gene3D" id="1.20.5.1930">
    <property type="match status" value="1"/>
</dbReference>
<keyword evidence="8" id="KW-0902">Two-component regulatory system</keyword>
<dbReference type="SMART" id="SM00387">
    <property type="entry name" value="HATPase_c"/>
    <property type="match status" value="1"/>
</dbReference>
<dbReference type="EC" id="2.7.13.3" evidence="2"/>
<name>A0ABP6QDP5_9ACTN</name>
<keyword evidence="9" id="KW-0175">Coiled coil</keyword>
<evidence type="ECO:0000259" key="10">
    <source>
        <dbReference type="PROSITE" id="PS50109"/>
    </source>
</evidence>
<evidence type="ECO:0000256" key="8">
    <source>
        <dbReference type="ARBA" id="ARBA00023012"/>
    </source>
</evidence>
<dbReference type="RefSeq" id="WP_344832237.1">
    <property type="nucleotide sequence ID" value="NZ_BAAAUV010000012.1"/>
</dbReference>
<keyword evidence="6 11" id="KW-0418">Kinase</keyword>
<dbReference type="EMBL" id="BAAAUV010000012">
    <property type="protein sequence ID" value="GAA3222387.1"/>
    <property type="molecule type" value="Genomic_DNA"/>
</dbReference>
<evidence type="ECO:0000256" key="1">
    <source>
        <dbReference type="ARBA" id="ARBA00000085"/>
    </source>
</evidence>
<dbReference type="Pfam" id="PF02518">
    <property type="entry name" value="HATPase_c"/>
    <property type="match status" value="1"/>
</dbReference>
<evidence type="ECO:0000313" key="11">
    <source>
        <dbReference type="EMBL" id="GAA3222387.1"/>
    </source>
</evidence>
<dbReference type="InterPro" id="IPR005467">
    <property type="entry name" value="His_kinase_dom"/>
</dbReference>
<dbReference type="InterPro" id="IPR055558">
    <property type="entry name" value="DUF7134"/>
</dbReference>
<dbReference type="Pfam" id="PF07730">
    <property type="entry name" value="HisKA_3"/>
    <property type="match status" value="1"/>
</dbReference>
<dbReference type="SUPFAM" id="SSF55874">
    <property type="entry name" value="ATPase domain of HSP90 chaperone/DNA topoisomerase II/histidine kinase"/>
    <property type="match status" value="1"/>
</dbReference>
<evidence type="ECO:0000256" key="2">
    <source>
        <dbReference type="ARBA" id="ARBA00012438"/>
    </source>
</evidence>
<sequence>MRTPEALRAPLRRLVERRAELFDVALAVVATAVEFGLVDSLRVPPIALTAAAGAALLLRRRHPMPVLAVTIAAAWACAALGEYPGGAPVLVALYTIAEERERRVSVVTAVPVAVFLQAASISSVPVTVGAWALGSYVQTRRRYVAALEERAAQLEREREQLDRIAARDERTAIARELHDIVAHSVTVMLLGVRGARDILPTEPAIAADTLRRVETTAEDSLAELRRMLTVLRDPARDAQLRPQPSLARLDALISGYRDTGMPLTLTVTGERRPLPGGIELSVYRIIEEALTNVLKHARPARVDVTLAFTPETLTVTIDDDGPSRPATPGGHGLTGMRERVIALGGDLTTGPRTGGGFTVTAALPIGNP</sequence>